<accession>A0ABN7NYG7</accession>
<gene>
    <name evidence="2" type="ORF">TPAB3V08_LOCUS6843</name>
</gene>
<feature type="region of interest" description="Disordered" evidence="1">
    <location>
        <begin position="1"/>
        <end position="34"/>
    </location>
</feature>
<reference evidence="2" key="1">
    <citation type="submission" date="2021-03" db="EMBL/GenBank/DDBJ databases">
        <authorList>
            <person name="Tran Van P."/>
        </authorList>
    </citation>
    <scope>NUCLEOTIDE SEQUENCE</scope>
</reference>
<name>A0ABN7NYG7_TIMPD</name>
<dbReference type="EMBL" id="CAJPIN010010806">
    <property type="protein sequence ID" value="CAG2059884.1"/>
    <property type="molecule type" value="Genomic_DNA"/>
</dbReference>
<keyword evidence="3" id="KW-1185">Reference proteome</keyword>
<evidence type="ECO:0000256" key="1">
    <source>
        <dbReference type="SAM" id="MobiDB-lite"/>
    </source>
</evidence>
<feature type="compositionally biased region" description="Acidic residues" evidence="1">
    <location>
        <begin position="14"/>
        <end position="34"/>
    </location>
</feature>
<organism evidence="2 3">
    <name type="scientific">Timema podura</name>
    <name type="common">Walking stick</name>
    <dbReference type="NCBI Taxonomy" id="61482"/>
    <lineage>
        <taxon>Eukaryota</taxon>
        <taxon>Metazoa</taxon>
        <taxon>Ecdysozoa</taxon>
        <taxon>Arthropoda</taxon>
        <taxon>Hexapoda</taxon>
        <taxon>Insecta</taxon>
        <taxon>Pterygota</taxon>
        <taxon>Neoptera</taxon>
        <taxon>Polyneoptera</taxon>
        <taxon>Phasmatodea</taxon>
        <taxon>Timematodea</taxon>
        <taxon>Timematoidea</taxon>
        <taxon>Timematidae</taxon>
        <taxon>Timema</taxon>
    </lineage>
</organism>
<evidence type="ECO:0000313" key="2">
    <source>
        <dbReference type="EMBL" id="CAG2059884.1"/>
    </source>
</evidence>
<comment type="caution">
    <text evidence="2">The sequence shown here is derived from an EMBL/GenBank/DDBJ whole genome shotgun (WGS) entry which is preliminary data.</text>
</comment>
<sequence length="202" mass="23063">MFYIKKRDKTLEETNQENESEYEDEDDDDDDDDDDVNEFKTIANFFIGFIWTYGIEGDESSNGCFVVNAGWDHLPDLFNGILARVCHVELRLLEEEGCSLCQANSSVREHDETPFDENFSRCTLPTTLLCHLHVKSPSEWSALSTSFLQITQLCSQASFRPHSQKSPDSSSGRVASPTSHFLGNYFRLLKNIRFYLSAFCDA</sequence>
<dbReference type="Proteomes" id="UP001153148">
    <property type="component" value="Unassembled WGS sequence"/>
</dbReference>
<proteinExistence type="predicted"/>
<protein>
    <submittedName>
        <fullName evidence="2">Uncharacterized protein</fullName>
    </submittedName>
</protein>
<evidence type="ECO:0000313" key="3">
    <source>
        <dbReference type="Proteomes" id="UP001153148"/>
    </source>
</evidence>